<comment type="caution">
    <text evidence="3">The sequence shown here is derived from an EMBL/GenBank/DDBJ whole genome shotgun (WGS) entry which is preliminary data.</text>
</comment>
<evidence type="ECO:0000256" key="1">
    <source>
        <dbReference type="ARBA" id="ARBA00023125"/>
    </source>
</evidence>
<name>A0ABU1HW55_9MICO</name>
<dbReference type="SMART" id="SM00422">
    <property type="entry name" value="HTH_MERR"/>
    <property type="match status" value="1"/>
</dbReference>
<evidence type="ECO:0000313" key="4">
    <source>
        <dbReference type="Proteomes" id="UP001249291"/>
    </source>
</evidence>
<dbReference type="CDD" id="cd00592">
    <property type="entry name" value="HTH_MerR-like"/>
    <property type="match status" value="1"/>
</dbReference>
<accession>A0ABU1HW55</accession>
<protein>
    <submittedName>
        <fullName evidence="3">DNA-binding transcriptional MerR regulator</fullName>
    </submittedName>
</protein>
<proteinExistence type="predicted"/>
<dbReference type="InterPro" id="IPR009061">
    <property type="entry name" value="DNA-bd_dom_put_sf"/>
</dbReference>
<sequence length="263" mass="29532">MIQIAPREQGTRDNRVMPWSTSELATLAGTTVNTIRHYHRVGLLEHPERRSNGYKSYEAPHLLRLLQIRRLREIGVPLDRVEEMASGEQPSETLRAVDAELDSEIQRLQQMRADISVILKGDFAAWLPVEFEDVAHRLSSTEKAAILLSTTLYDSDALADMRQMLLDEVDRSDGASEEFDALPPDADEDVRVRLAERFAPELALVFRQYPWLSDPSGRTSVPLDAAQVALAEAMITLYNPAQRDVMAQAITLARAQDGETNQP</sequence>
<feature type="domain" description="HTH merR-type" evidence="2">
    <location>
        <begin position="18"/>
        <end position="87"/>
    </location>
</feature>
<dbReference type="Gene3D" id="1.10.1660.10">
    <property type="match status" value="1"/>
</dbReference>
<dbReference type="Proteomes" id="UP001249291">
    <property type="component" value="Unassembled WGS sequence"/>
</dbReference>
<gene>
    <name evidence="3" type="ORF">QE375_003596</name>
</gene>
<evidence type="ECO:0000259" key="2">
    <source>
        <dbReference type="PROSITE" id="PS50937"/>
    </source>
</evidence>
<dbReference type="InterPro" id="IPR047057">
    <property type="entry name" value="MerR_fam"/>
</dbReference>
<keyword evidence="1 3" id="KW-0238">DNA-binding</keyword>
<keyword evidence="4" id="KW-1185">Reference proteome</keyword>
<dbReference type="PRINTS" id="PR00040">
    <property type="entry name" value="HTHMERR"/>
</dbReference>
<dbReference type="PROSITE" id="PS50937">
    <property type="entry name" value="HTH_MERR_2"/>
    <property type="match status" value="1"/>
</dbReference>
<evidence type="ECO:0000313" key="3">
    <source>
        <dbReference type="EMBL" id="MDR6144042.1"/>
    </source>
</evidence>
<organism evidence="3 4">
    <name type="scientific">Microbacterium foliorum</name>
    <dbReference type="NCBI Taxonomy" id="104336"/>
    <lineage>
        <taxon>Bacteria</taxon>
        <taxon>Bacillati</taxon>
        <taxon>Actinomycetota</taxon>
        <taxon>Actinomycetes</taxon>
        <taxon>Micrococcales</taxon>
        <taxon>Microbacteriaceae</taxon>
        <taxon>Microbacterium</taxon>
    </lineage>
</organism>
<reference evidence="3 4" key="1">
    <citation type="submission" date="2023-08" db="EMBL/GenBank/DDBJ databases">
        <title>Functional and genomic diversity of the sorghum phyllosphere microbiome.</title>
        <authorList>
            <person name="Shade A."/>
        </authorList>
    </citation>
    <scope>NUCLEOTIDE SEQUENCE [LARGE SCALE GENOMIC DNA]</scope>
    <source>
        <strain evidence="3 4">SORGH_AS_0445</strain>
    </source>
</reference>
<dbReference type="PANTHER" id="PTHR30204:SF93">
    <property type="entry name" value="HTH MERR-TYPE DOMAIN-CONTAINING PROTEIN"/>
    <property type="match status" value="1"/>
</dbReference>
<dbReference type="InterPro" id="IPR000551">
    <property type="entry name" value="MerR-type_HTH_dom"/>
</dbReference>
<dbReference type="EMBL" id="JAVIZQ010000001">
    <property type="protein sequence ID" value="MDR6144042.1"/>
    <property type="molecule type" value="Genomic_DNA"/>
</dbReference>
<dbReference type="PANTHER" id="PTHR30204">
    <property type="entry name" value="REDOX-CYCLING DRUG-SENSING TRANSCRIPTIONAL ACTIVATOR SOXR"/>
    <property type="match status" value="1"/>
</dbReference>
<dbReference type="GO" id="GO:0003677">
    <property type="term" value="F:DNA binding"/>
    <property type="evidence" value="ECO:0007669"/>
    <property type="project" value="UniProtKB-KW"/>
</dbReference>
<dbReference type="Pfam" id="PF13411">
    <property type="entry name" value="MerR_1"/>
    <property type="match status" value="1"/>
</dbReference>
<dbReference type="SUPFAM" id="SSF46955">
    <property type="entry name" value="Putative DNA-binding domain"/>
    <property type="match status" value="1"/>
</dbReference>